<dbReference type="SUPFAM" id="SSF52540">
    <property type="entry name" value="P-loop containing nucleoside triphosphate hydrolases"/>
    <property type="match status" value="1"/>
</dbReference>
<gene>
    <name evidence="2" type="ORF">FAB82_12565</name>
</gene>
<evidence type="ECO:0000313" key="2">
    <source>
        <dbReference type="EMBL" id="THV41255.1"/>
    </source>
</evidence>
<reference evidence="3" key="1">
    <citation type="submission" date="2019-04" db="EMBL/GenBank/DDBJ databases">
        <title>Nocardioides xinjiangensis sp. nov.</title>
        <authorList>
            <person name="Liu S."/>
        </authorList>
    </citation>
    <scope>NUCLEOTIDE SEQUENCE [LARGE SCALE GENOMIC DNA]</scope>
    <source>
        <strain evidence="3">18</strain>
    </source>
</reference>
<name>A0A4S8QEC0_9ACTN</name>
<evidence type="ECO:0000313" key="3">
    <source>
        <dbReference type="Proteomes" id="UP000308760"/>
    </source>
</evidence>
<comment type="caution">
    <text evidence="2">The sequence shown here is derived from an EMBL/GenBank/DDBJ whole genome shotgun (WGS) entry which is preliminary data.</text>
</comment>
<evidence type="ECO:0000256" key="1">
    <source>
        <dbReference type="SAM" id="MobiDB-lite"/>
    </source>
</evidence>
<dbReference type="OrthoDB" id="3310744at2"/>
<reference evidence="2 3" key="2">
    <citation type="submission" date="2019-05" db="EMBL/GenBank/DDBJ databases">
        <title>Glycomyces buryatensis sp. nov.</title>
        <authorList>
            <person name="Nikitina E."/>
        </authorList>
    </citation>
    <scope>NUCLEOTIDE SEQUENCE [LARGE SCALE GENOMIC DNA]</scope>
    <source>
        <strain evidence="2 3">18</strain>
    </source>
</reference>
<sequence length="1753" mass="192124">MEHRYGAVLLASLLLSDPVAALGDDVVPEAILFQASLSSPVDDLVVIGRAPDGSERCLSIGVRRNPGLTASDTASAELLVSYLRIVTEHWAKVRSGHWRLALAVAGWNPAAKQLHELARFAREAPDEASFRAAVKRPGSTNAKVRSRLDAVDTLVGEAASDPKVTTECTAGELTWRVLHQLSVLDLRLEGVDGSDRTETVRRLRAIVPDGSVDRADALFARLEELSDRYAPAEARVAETSLRRDLQGVVVDRNPTYAAAWRALDSLSEDAESDVRFSMGNNAHRLELPRTAVSEAVTKAMATAGTEGSALVVTGEPDVGKSALVVREARRMREAQVAVTVLNLRHLPTSLDEFEARLQARLSSVLGASAVGGGRLLVIDGAESVLEGRDRMLKALARAAAAAGLGLIAVTRADGASLVEEILRQVFGGEAVPDGADQAHVRQCSIPVLDPIEVKQLIERFPVLGRWADDERARWLFARLGLVEMLLRAGPDAAVPDGAVSEAHLFNTVWGQLVRQGERWDQGRPSPDARDQALRTLASRELLPNHPTSPDPDALPSLRSDGLLAPVNPARTWNQPVQFASDLVRDMALTYVLAGQLNLLAEAAAPRWSIRAARIACQTRLLEAADAQRALRDLQAEFDQIAPGHGARWSEVPLEAALTLGTAKETLEAAWPDLTAAEFTGLRQVIRLAMQRYATGEVADPVVFAPLVELLFLRDHTHEQDQFDWQLEESVQKLVLMWLRGLATSDTGASISLRQRVRDRILDTVTDQKDEFVLEALAMLGPDLDERAQAHVERACAERGFDLSAVVENPWAVVMMARYHPDLLLDTTESYYIEQYDPVKAEGGWYDGALEEGIRGHSRYGGFGAPMAGRYFGPFWQLLVARPVPTLAMINRMLDHAAAIRVRGHHPDTLPLEEMPGLPLDLPGVGTRHCVGDGHVWSWYRGSTVGPYPCMSALLAVERFADQLVAEYNMPLHLVAELLMRECHNVAMPALVVGLYVRHRTQAGSLIDVWLRQPAVWEAEFERFAHEGTIHVQGPDDANLVGRQYRRSTLRDVALEATVKASAARDQARLDELAAVADEMVRRAQVFVPEDADVDEAEHFLATVENWAAVLRPENHRYYRAEGGIVVECEPPESVATILRPATEASARTSEAYRLQNSYATSLDRSGTVDTLLADIAVAQAFMLDPPDGVLSPMDPIAAVAATAAVANVSGRIELPSDELRWAVTVLAQAAAQQDQGSRYHASTTYEFGADRSAAIGLPALLAVDTERQLDTHQIVEGMECSATSYFDEVRLVFAYAVARVWSAPCNESPETAVCRHKAAFAAIEAGVRDCCYGNWDPHTGSRADAHLNRPYEQTLAQVPAERFNVPRLIPALIATTSAAASGSCIAGEASQLAEALLAAHARAADHWTEVGYNNRSHIHAVRVLTELAIQGNPSPLHAHVQQFSANPHAMHGLFEAMATLFTYSDELRAHLNHVWPPAMATALDAIDDENGLRGDYNWRDYAIAALLPAPQIKTSDTDIDATLAHARASWIDPDALADLVNRWIPIAHGEPKALDALAQLAKCASLTWQRTTGLTWAEQLAHDAYRNIAGRCWYLTDWLKRMYSREDMAPDQVTRWRRIIDGLNAAGDHQATELQRLEELRPYLSPVQGTIQAQRQPEILTDPLLASPRRLEAATLSAFRSPADAVWRHQVSNRTLRRPFRGLWWRFQQCRRSIHPAAPDTAPRSSLLGVFPRRSRGARLRSDAPGADHASGP</sequence>
<accession>A0A4S8QEC0</accession>
<keyword evidence="3" id="KW-1185">Reference proteome</keyword>
<feature type="region of interest" description="Disordered" evidence="1">
    <location>
        <begin position="1716"/>
        <end position="1753"/>
    </location>
</feature>
<dbReference type="RefSeq" id="WP_136534887.1">
    <property type="nucleotide sequence ID" value="NZ_STGY01000047.1"/>
</dbReference>
<dbReference type="InterPro" id="IPR027417">
    <property type="entry name" value="P-loop_NTPase"/>
</dbReference>
<protein>
    <submittedName>
        <fullName evidence="2">Uncharacterized protein</fullName>
    </submittedName>
</protein>
<organism evidence="2 3">
    <name type="scientific">Glycomyces buryatensis</name>
    <dbReference type="NCBI Taxonomy" id="2570927"/>
    <lineage>
        <taxon>Bacteria</taxon>
        <taxon>Bacillati</taxon>
        <taxon>Actinomycetota</taxon>
        <taxon>Actinomycetes</taxon>
        <taxon>Glycomycetales</taxon>
        <taxon>Glycomycetaceae</taxon>
        <taxon>Glycomyces</taxon>
    </lineage>
</organism>
<feature type="region of interest" description="Disordered" evidence="1">
    <location>
        <begin position="537"/>
        <end position="556"/>
    </location>
</feature>
<dbReference type="EMBL" id="STGY01000047">
    <property type="protein sequence ID" value="THV41255.1"/>
    <property type="molecule type" value="Genomic_DNA"/>
</dbReference>
<dbReference type="Proteomes" id="UP000308760">
    <property type="component" value="Unassembled WGS sequence"/>
</dbReference>
<proteinExistence type="predicted"/>